<reference evidence="3 4" key="2">
    <citation type="journal article" date="2017" name="Genome Announc.">
        <title>Draft Genome Sequences of Four Alkaliphilic Bacteria Belonging to the Anaerobacillus Genus.</title>
        <authorList>
            <person name="Bassil N.M."/>
            <person name="Lloyd J.R."/>
        </authorList>
    </citation>
    <scope>NUCLEOTIDE SEQUENCE [LARGE SCALE GENOMIC DNA]</scope>
    <source>
        <strain evidence="3 4">NB2006</strain>
    </source>
</reference>
<name>A0A1S2L6P6_9BACI</name>
<dbReference type="InterPro" id="IPR009507">
    <property type="entry name" value="UPF0435"/>
</dbReference>
<gene>
    <name evidence="3" type="ORF">AWH56_017140</name>
    <name evidence="2" type="ORF">AWH56_19720</name>
</gene>
<dbReference type="HAMAP" id="MF_00829">
    <property type="entry name" value="UPF0435"/>
    <property type="match status" value="1"/>
</dbReference>
<keyword evidence="4" id="KW-1185">Reference proteome</keyword>
<evidence type="ECO:0000313" key="2">
    <source>
        <dbReference type="EMBL" id="OIJ08138.1"/>
    </source>
</evidence>
<dbReference type="RefSeq" id="WP_071318675.1">
    <property type="nucleotide sequence ID" value="NZ_CP063356.2"/>
</dbReference>
<dbReference type="EMBL" id="LQXD01000165">
    <property type="protein sequence ID" value="OIJ08138.1"/>
    <property type="molecule type" value="Genomic_DNA"/>
</dbReference>
<dbReference type="Pfam" id="PF06569">
    <property type="entry name" value="DUF1128"/>
    <property type="match status" value="1"/>
</dbReference>
<accession>A0A1S2L6P6</accession>
<sequence length="74" mass="8524">MNLKENSRENIELIITNIKEKLQVVNGGAMRPESFDTDNYEDLVDIYEMIMSKKSFSVSEIDAIISELGKLRKK</sequence>
<comment type="similarity">
    <text evidence="1">Belongs to the UPF0435 family.</text>
</comment>
<dbReference type="Proteomes" id="UP000180175">
    <property type="component" value="Chromosome"/>
</dbReference>
<dbReference type="EMBL" id="CP063356">
    <property type="protein sequence ID" value="QOY34437.1"/>
    <property type="molecule type" value="Genomic_DNA"/>
</dbReference>
<evidence type="ECO:0000313" key="3">
    <source>
        <dbReference type="EMBL" id="QOY34437.1"/>
    </source>
</evidence>
<dbReference type="AlphaFoldDB" id="A0A1S2L6P6"/>
<reference evidence="3 4" key="3">
    <citation type="journal article" date="2019" name="Int. J. Syst. Evol. Microbiol.">
        <title>Anaerobacillus isosaccharinicus sp. nov., an alkaliphilic bacterium which degrades isosaccharinic acid.</title>
        <authorList>
            <person name="Bassil N.M."/>
            <person name="Lloyd J.R."/>
        </authorList>
    </citation>
    <scope>NUCLEOTIDE SEQUENCE [LARGE SCALE GENOMIC DNA]</scope>
    <source>
        <strain evidence="3 4">NB2006</strain>
    </source>
</reference>
<protein>
    <recommendedName>
        <fullName evidence="1">UPF0435 protein AWH56_017140</fullName>
    </recommendedName>
</protein>
<reference evidence="2 4" key="1">
    <citation type="submission" date="2016-10" db="EMBL/GenBank/DDBJ databases">
        <title>Draft genome sequences of four alkaliphilic bacteria belonging to the Anaerobacillus genus.</title>
        <authorList>
            <person name="Bassil N.M."/>
            <person name="Lloyd J.R."/>
        </authorList>
    </citation>
    <scope>NUCLEOTIDE SEQUENCE [LARGE SCALE GENOMIC DNA]</scope>
    <source>
        <strain evidence="2 4">NB2006</strain>
    </source>
</reference>
<dbReference type="OrthoDB" id="2361695at2"/>
<reference evidence="3" key="4">
    <citation type="submission" date="2020-10" db="EMBL/GenBank/DDBJ databases">
        <authorList>
            <person name="Bassil N.M."/>
            <person name="Lloyd J.R."/>
        </authorList>
    </citation>
    <scope>NUCLEOTIDE SEQUENCE</scope>
    <source>
        <strain evidence="3">NB2006</strain>
    </source>
</reference>
<organism evidence="2 4">
    <name type="scientific">Anaerobacillus isosaccharinicus</name>
    <dbReference type="NCBI Taxonomy" id="1532552"/>
    <lineage>
        <taxon>Bacteria</taxon>
        <taxon>Bacillati</taxon>
        <taxon>Bacillota</taxon>
        <taxon>Bacilli</taxon>
        <taxon>Bacillales</taxon>
        <taxon>Bacillaceae</taxon>
        <taxon>Anaerobacillus</taxon>
    </lineage>
</organism>
<evidence type="ECO:0000313" key="4">
    <source>
        <dbReference type="Proteomes" id="UP000180175"/>
    </source>
</evidence>
<evidence type="ECO:0000256" key="1">
    <source>
        <dbReference type="HAMAP-Rule" id="MF_00829"/>
    </source>
</evidence>
<proteinExistence type="inferred from homology"/>
<dbReference type="KEGG" id="aia:AWH56_017140"/>